<dbReference type="RefSeq" id="WP_035131601.1">
    <property type="nucleotide sequence ID" value="NZ_JRLV01000004.1"/>
</dbReference>
<feature type="transmembrane region" description="Helical" evidence="1">
    <location>
        <begin position="310"/>
        <end position="328"/>
    </location>
</feature>
<reference evidence="3 4" key="1">
    <citation type="submission" date="2013-09" db="EMBL/GenBank/DDBJ databases">
        <authorList>
            <person name="Zeng Z."/>
            <person name="Chen C."/>
        </authorList>
    </citation>
    <scope>NUCLEOTIDE SEQUENCE [LARGE SCALE GENOMIC DNA]</scope>
    <source>
        <strain evidence="3 4">F44-8</strain>
    </source>
</reference>
<keyword evidence="1" id="KW-0812">Transmembrane</keyword>
<feature type="transmembrane region" description="Helical" evidence="1">
    <location>
        <begin position="41"/>
        <end position="61"/>
    </location>
</feature>
<feature type="transmembrane region" description="Helical" evidence="1">
    <location>
        <begin position="364"/>
        <end position="381"/>
    </location>
</feature>
<feature type="transmembrane region" description="Helical" evidence="1">
    <location>
        <begin position="254"/>
        <end position="274"/>
    </location>
</feature>
<evidence type="ECO:0000259" key="2">
    <source>
        <dbReference type="Pfam" id="PF09925"/>
    </source>
</evidence>
<gene>
    <name evidence="3" type="ORF">Q763_04435</name>
</gene>
<dbReference type="Pfam" id="PF09925">
    <property type="entry name" value="DUF2157"/>
    <property type="match status" value="1"/>
</dbReference>
<dbReference type="EMBL" id="JRLV01000004">
    <property type="protein sequence ID" value="KGO83263.1"/>
    <property type="molecule type" value="Genomic_DNA"/>
</dbReference>
<feature type="transmembrane region" description="Helical" evidence="1">
    <location>
        <begin position="104"/>
        <end position="122"/>
    </location>
</feature>
<dbReference type="eggNOG" id="COG4872">
    <property type="taxonomic scope" value="Bacteria"/>
</dbReference>
<dbReference type="STRING" id="1406840.Q763_04435"/>
<name>A0A0A2LVL9_9FLAO</name>
<feature type="transmembrane region" description="Helical" evidence="1">
    <location>
        <begin position="286"/>
        <end position="303"/>
    </location>
</feature>
<dbReference type="AlphaFoldDB" id="A0A0A2LVL9"/>
<keyword evidence="4" id="KW-1185">Reference proteome</keyword>
<keyword evidence="1" id="KW-0472">Membrane</keyword>
<accession>A0A0A2LVL9</accession>
<protein>
    <recommendedName>
        <fullName evidence="2">DUF2157 domain-containing protein</fullName>
    </recommendedName>
</protein>
<dbReference type="Proteomes" id="UP000030129">
    <property type="component" value="Unassembled WGS sequence"/>
</dbReference>
<feature type="transmembrane region" description="Helical" evidence="1">
    <location>
        <begin position="73"/>
        <end position="92"/>
    </location>
</feature>
<feature type="domain" description="DUF2157" evidence="2">
    <location>
        <begin position="11"/>
        <end position="151"/>
    </location>
</feature>
<dbReference type="InterPro" id="IPR018677">
    <property type="entry name" value="DUF2157"/>
</dbReference>
<evidence type="ECO:0000313" key="4">
    <source>
        <dbReference type="Proteomes" id="UP000030129"/>
    </source>
</evidence>
<feature type="transmembrane region" description="Helical" evidence="1">
    <location>
        <begin position="175"/>
        <end position="191"/>
    </location>
</feature>
<comment type="caution">
    <text evidence="3">The sequence shown here is derived from an EMBL/GenBank/DDBJ whole genome shotgun (WGS) entry which is preliminary data.</text>
</comment>
<sequence>MSSIIKDLPELISNKIISEQTAKDIERYYAAKKEDQGSNTLMIFGSIGAILVGLGIILIFAHNWDNFSKSVKTLLAIAPLLLCQVAAGYAILKNKSQLFKDIAGILLFFTVGSSIALVAQIYNIPGDLEGYLLSWTLLCMPLMYLLRSNMLAFLHLGFITYYAVVAGYFETERPWPYLLLLGAFIPFYLRRLKEHPFGRITSLFNLLFPLSLIITLGAFIAGAGEFGFLIYMALLGFIYNTGLLPKLESRNDYLGLGSVGIAFILLLSSFKWIWEAVETQQFVDSYYIILWVILFAGMVYMAIINGGKQFYKNAFQAVTVLFPVVYLIGMGNSVLAAILDNVMVLALGVITVKHGIDKVDFRKLNFGLTIIAALIICRFFDTNMTFAVRGVLFVCVGVGFFVANSMLVKKKRANVLNTTEDEN</sequence>
<feature type="transmembrane region" description="Helical" evidence="1">
    <location>
        <begin position="151"/>
        <end position="169"/>
    </location>
</feature>
<proteinExistence type="predicted"/>
<feature type="transmembrane region" description="Helical" evidence="1">
    <location>
        <begin position="203"/>
        <end position="222"/>
    </location>
</feature>
<evidence type="ECO:0000256" key="1">
    <source>
        <dbReference type="SAM" id="Phobius"/>
    </source>
</evidence>
<keyword evidence="1" id="KW-1133">Transmembrane helix</keyword>
<evidence type="ECO:0000313" key="3">
    <source>
        <dbReference type="EMBL" id="KGO83263.1"/>
    </source>
</evidence>
<feature type="transmembrane region" description="Helical" evidence="1">
    <location>
        <begin position="387"/>
        <end position="408"/>
    </location>
</feature>
<organism evidence="3 4">
    <name type="scientific">Flavobacterium beibuense F44-8</name>
    <dbReference type="NCBI Taxonomy" id="1406840"/>
    <lineage>
        <taxon>Bacteria</taxon>
        <taxon>Pseudomonadati</taxon>
        <taxon>Bacteroidota</taxon>
        <taxon>Flavobacteriia</taxon>
        <taxon>Flavobacteriales</taxon>
        <taxon>Flavobacteriaceae</taxon>
        <taxon>Flavobacterium</taxon>
    </lineage>
</organism>